<dbReference type="PANTHER" id="PTHR48226">
    <property type="entry name" value="OS06G0326200 PROTEIN"/>
    <property type="match status" value="1"/>
</dbReference>
<evidence type="ECO:0000313" key="2">
    <source>
        <dbReference type="Proteomes" id="UP000015453"/>
    </source>
</evidence>
<name>S8DSI5_9LAMI</name>
<feature type="non-terminal residue" evidence="1">
    <location>
        <position position="70"/>
    </location>
</feature>
<dbReference type="Proteomes" id="UP000015453">
    <property type="component" value="Unassembled WGS sequence"/>
</dbReference>
<comment type="caution">
    <text evidence="1">The sequence shown here is derived from an EMBL/GenBank/DDBJ whole genome shotgun (WGS) entry which is preliminary data.</text>
</comment>
<feature type="non-terminal residue" evidence="1">
    <location>
        <position position="1"/>
    </location>
</feature>
<dbReference type="GO" id="GO:0030048">
    <property type="term" value="P:actin filament-based movement"/>
    <property type="evidence" value="ECO:0007669"/>
    <property type="project" value="TreeGrafter"/>
</dbReference>
<dbReference type="PANTHER" id="PTHR48226:SF1">
    <property type="entry name" value="WAS_WASL-INTERACTING PROTEIN FAMILY MEMBER 1"/>
    <property type="match status" value="1"/>
</dbReference>
<dbReference type="InterPro" id="IPR053099">
    <property type="entry name" value="WAS/WASL-interacting_domain"/>
</dbReference>
<keyword evidence="2" id="KW-1185">Reference proteome</keyword>
<organism evidence="1 2">
    <name type="scientific">Genlisea aurea</name>
    <dbReference type="NCBI Taxonomy" id="192259"/>
    <lineage>
        <taxon>Eukaryota</taxon>
        <taxon>Viridiplantae</taxon>
        <taxon>Streptophyta</taxon>
        <taxon>Embryophyta</taxon>
        <taxon>Tracheophyta</taxon>
        <taxon>Spermatophyta</taxon>
        <taxon>Magnoliopsida</taxon>
        <taxon>eudicotyledons</taxon>
        <taxon>Gunneridae</taxon>
        <taxon>Pentapetalae</taxon>
        <taxon>asterids</taxon>
        <taxon>lamiids</taxon>
        <taxon>Lamiales</taxon>
        <taxon>Lentibulariaceae</taxon>
        <taxon>Genlisea</taxon>
    </lineage>
</organism>
<evidence type="ECO:0000313" key="1">
    <source>
        <dbReference type="EMBL" id="EPS66113.1"/>
    </source>
</evidence>
<dbReference type="OrthoDB" id="1113775at2759"/>
<dbReference type="EMBL" id="AUSU01003863">
    <property type="protein sequence ID" value="EPS66113.1"/>
    <property type="molecule type" value="Genomic_DNA"/>
</dbReference>
<protein>
    <submittedName>
        <fullName evidence="1">Uncharacterized protein</fullName>
    </submittedName>
</protein>
<proteinExistence type="predicted"/>
<dbReference type="AlphaFoldDB" id="S8DSI5"/>
<gene>
    <name evidence="1" type="ORF">M569_08667</name>
</gene>
<accession>S8DSI5</accession>
<dbReference type="GO" id="GO:0005884">
    <property type="term" value="C:actin filament"/>
    <property type="evidence" value="ECO:0007669"/>
    <property type="project" value="TreeGrafter"/>
</dbReference>
<reference evidence="1 2" key="1">
    <citation type="journal article" date="2013" name="BMC Genomics">
        <title>The miniature genome of a carnivorous plant Genlisea aurea contains a low number of genes and short non-coding sequences.</title>
        <authorList>
            <person name="Leushkin E.V."/>
            <person name="Sutormin R.A."/>
            <person name="Nabieva E.R."/>
            <person name="Penin A.A."/>
            <person name="Kondrashov A.S."/>
            <person name="Logacheva M.D."/>
        </authorList>
    </citation>
    <scope>NUCLEOTIDE SEQUENCE [LARGE SCALE GENOMIC DNA]</scope>
</reference>
<sequence length="70" mass="8077">GRGGGYSMWGRCGRRRRRSHRNKDSYYYIKGEYGECVVSGRCNGMRLDCPLHCGGPCFYDCTNMCRAHCR</sequence>